<accession>A0ABP4EAH3</accession>
<evidence type="ECO:0000313" key="1">
    <source>
        <dbReference type="EMBL" id="GAA1096295.1"/>
    </source>
</evidence>
<dbReference type="Proteomes" id="UP001499987">
    <property type="component" value="Unassembled WGS sequence"/>
</dbReference>
<gene>
    <name evidence="1" type="ORF">GCM10009663_44310</name>
</gene>
<dbReference type="RefSeq" id="WP_344625379.1">
    <property type="nucleotide sequence ID" value="NZ_BAAALD010000043.1"/>
</dbReference>
<name>A0ABP4EAH3_9ACTN</name>
<evidence type="ECO:0000313" key="2">
    <source>
        <dbReference type="Proteomes" id="UP001499987"/>
    </source>
</evidence>
<reference evidence="2" key="1">
    <citation type="journal article" date="2019" name="Int. J. Syst. Evol. Microbiol.">
        <title>The Global Catalogue of Microorganisms (GCM) 10K type strain sequencing project: providing services to taxonomists for standard genome sequencing and annotation.</title>
        <authorList>
            <consortium name="The Broad Institute Genomics Platform"/>
            <consortium name="The Broad Institute Genome Sequencing Center for Infectious Disease"/>
            <person name="Wu L."/>
            <person name="Ma J."/>
        </authorList>
    </citation>
    <scope>NUCLEOTIDE SEQUENCE [LARGE SCALE GENOMIC DNA]</scope>
    <source>
        <strain evidence="2">JCM 13002</strain>
    </source>
</reference>
<keyword evidence="2" id="KW-1185">Reference proteome</keyword>
<organism evidence="1 2">
    <name type="scientific">Kitasatospora arboriphila</name>
    <dbReference type="NCBI Taxonomy" id="258052"/>
    <lineage>
        <taxon>Bacteria</taxon>
        <taxon>Bacillati</taxon>
        <taxon>Actinomycetota</taxon>
        <taxon>Actinomycetes</taxon>
        <taxon>Kitasatosporales</taxon>
        <taxon>Streptomycetaceae</taxon>
        <taxon>Kitasatospora</taxon>
    </lineage>
</organism>
<dbReference type="EMBL" id="BAAALD010000043">
    <property type="protein sequence ID" value="GAA1096295.1"/>
    <property type="molecule type" value="Genomic_DNA"/>
</dbReference>
<proteinExistence type="predicted"/>
<sequence>MSGSQVESGLAKTIWSDADFDAMGWHHVTVHGLCVQPGAVDGSLPRLLPDIDYIVRWVHPVAPETHFTLWIAPSTLVFEDVRDVEGDLGFKGLALSLDIDRLRRSAAQDGGGDLRWHLEGHFFELDFHASGFKQYLRRPPRHSRRLALTHAERGGVCFAETAFA</sequence>
<comment type="caution">
    <text evidence="1">The sequence shown here is derived from an EMBL/GenBank/DDBJ whole genome shotgun (WGS) entry which is preliminary data.</text>
</comment>
<protein>
    <submittedName>
        <fullName evidence="1">Uncharacterized protein</fullName>
    </submittedName>
</protein>